<organism evidence="2 3">
    <name type="scientific">Georgenia daeguensis</name>
    <dbReference type="NCBI Taxonomy" id="908355"/>
    <lineage>
        <taxon>Bacteria</taxon>
        <taxon>Bacillati</taxon>
        <taxon>Actinomycetota</taxon>
        <taxon>Actinomycetes</taxon>
        <taxon>Micrococcales</taxon>
        <taxon>Bogoriellaceae</taxon>
        <taxon>Georgenia</taxon>
    </lineage>
</organism>
<comment type="caution">
    <text evidence="2">The sequence shown here is derived from an EMBL/GenBank/DDBJ whole genome shotgun (WGS) entry which is preliminary data.</text>
</comment>
<proteinExistence type="predicted"/>
<reference evidence="3" key="1">
    <citation type="journal article" date="2019" name="Int. J. Syst. Evol. Microbiol.">
        <title>The Global Catalogue of Microorganisms (GCM) 10K type strain sequencing project: providing services to taxonomists for standard genome sequencing and annotation.</title>
        <authorList>
            <consortium name="The Broad Institute Genomics Platform"/>
            <consortium name="The Broad Institute Genome Sequencing Center for Infectious Disease"/>
            <person name="Wu L."/>
            <person name="Ma J."/>
        </authorList>
    </citation>
    <scope>NUCLEOTIDE SEQUENCE [LARGE SCALE GENOMIC DNA]</scope>
    <source>
        <strain evidence="3">JCM 17459</strain>
    </source>
</reference>
<evidence type="ECO:0000259" key="1">
    <source>
        <dbReference type="Pfam" id="PF00730"/>
    </source>
</evidence>
<dbReference type="InterPro" id="IPR017658">
    <property type="entry name" value="HhH-GPD_base_excis"/>
</dbReference>
<sequence>MVPYAVPPHGGAAWQTSGMSHDLHITGDDAADALLSTDPFALLVGMLLDQQVAMETAFAGPSKLADRLGGLDVRRLATMNPDELTEVCRQPPAVHRYPGSMAGRIQALSAALVEEYDGDAAALWTRGDPDGKEVLRRLRALPGFGEQKAKIFLALLGKQYGLTAPGWREAAGAYGEEGSFRSVADIVDADSLTRVRENKKAAKAAAKAAKQ</sequence>
<evidence type="ECO:0000313" key="3">
    <source>
        <dbReference type="Proteomes" id="UP001499841"/>
    </source>
</evidence>
<dbReference type="Proteomes" id="UP001499841">
    <property type="component" value="Unassembled WGS sequence"/>
</dbReference>
<feature type="domain" description="HhH-GPD" evidence="1">
    <location>
        <begin position="44"/>
        <end position="175"/>
    </location>
</feature>
<accession>A0ABP8ETK7</accession>
<dbReference type="InterPro" id="IPR011257">
    <property type="entry name" value="DNA_glycosylase"/>
</dbReference>
<keyword evidence="3" id="KW-1185">Reference proteome</keyword>
<name>A0ABP8ETK7_9MICO</name>
<protein>
    <submittedName>
        <fullName evidence="2">HhH-GPD-type base excision DNA repair protein</fullName>
    </submittedName>
</protein>
<dbReference type="EMBL" id="BAABBA010000007">
    <property type="protein sequence ID" value="GAA4287316.1"/>
    <property type="molecule type" value="Genomic_DNA"/>
</dbReference>
<dbReference type="SUPFAM" id="SSF48150">
    <property type="entry name" value="DNA-glycosylase"/>
    <property type="match status" value="1"/>
</dbReference>
<dbReference type="NCBIfam" id="TIGR03252">
    <property type="entry name" value="HhH-GPD-type base excision DNA repair protein"/>
    <property type="match status" value="1"/>
</dbReference>
<gene>
    <name evidence="2" type="ORF">GCM10022262_16750</name>
</gene>
<evidence type="ECO:0000313" key="2">
    <source>
        <dbReference type="EMBL" id="GAA4287316.1"/>
    </source>
</evidence>
<dbReference type="Gene3D" id="1.10.340.30">
    <property type="entry name" value="Hypothetical protein, domain 2"/>
    <property type="match status" value="1"/>
</dbReference>
<dbReference type="InterPro" id="IPR003265">
    <property type="entry name" value="HhH-GPD_domain"/>
</dbReference>
<dbReference type="Pfam" id="PF00730">
    <property type="entry name" value="HhH-GPD"/>
    <property type="match status" value="1"/>
</dbReference>